<keyword evidence="1" id="KW-1133">Transmembrane helix</keyword>
<feature type="transmembrane region" description="Helical" evidence="1">
    <location>
        <begin position="6"/>
        <end position="25"/>
    </location>
</feature>
<keyword evidence="1" id="KW-0812">Transmembrane</keyword>
<evidence type="ECO:0000313" key="2">
    <source>
        <dbReference type="EMBL" id="OGF99124.1"/>
    </source>
</evidence>
<comment type="caution">
    <text evidence="2">The sequence shown here is derived from an EMBL/GenBank/DDBJ whole genome shotgun (WGS) entry which is preliminary data.</text>
</comment>
<protein>
    <submittedName>
        <fullName evidence="2">Uncharacterized protein</fullName>
    </submittedName>
</protein>
<dbReference type="Proteomes" id="UP000178230">
    <property type="component" value="Unassembled WGS sequence"/>
</dbReference>
<organism evidence="2 3">
    <name type="scientific">Candidatus Gottesmanbacteria bacterium RBG_13_37_7</name>
    <dbReference type="NCBI Taxonomy" id="1798369"/>
    <lineage>
        <taxon>Bacteria</taxon>
        <taxon>Candidatus Gottesmaniibacteriota</taxon>
    </lineage>
</organism>
<evidence type="ECO:0000313" key="3">
    <source>
        <dbReference type="Proteomes" id="UP000178230"/>
    </source>
</evidence>
<feature type="transmembrane region" description="Helical" evidence="1">
    <location>
        <begin position="37"/>
        <end position="56"/>
    </location>
</feature>
<accession>A0A1F5YG31</accession>
<name>A0A1F5YG31_9BACT</name>
<gene>
    <name evidence="2" type="ORF">A2Y99_02635</name>
</gene>
<reference evidence="2 3" key="1">
    <citation type="journal article" date="2016" name="Nat. Commun.">
        <title>Thousands of microbial genomes shed light on interconnected biogeochemical processes in an aquifer system.</title>
        <authorList>
            <person name="Anantharaman K."/>
            <person name="Brown C.T."/>
            <person name="Hug L.A."/>
            <person name="Sharon I."/>
            <person name="Castelle C.J."/>
            <person name="Probst A.J."/>
            <person name="Thomas B.C."/>
            <person name="Singh A."/>
            <person name="Wilkins M.J."/>
            <person name="Karaoz U."/>
            <person name="Brodie E.L."/>
            <person name="Williams K.H."/>
            <person name="Hubbard S.S."/>
            <person name="Banfield J.F."/>
        </authorList>
    </citation>
    <scope>NUCLEOTIDE SEQUENCE [LARGE SCALE GENOMIC DNA]</scope>
</reference>
<evidence type="ECO:0000256" key="1">
    <source>
        <dbReference type="SAM" id="Phobius"/>
    </source>
</evidence>
<keyword evidence="1" id="KW-0472">Membrane</keyword>
<dbReference type="AlphaFoldDB" id="A0A1F5YG31"/>
<dbReference type="EMBL" id="MFIY01000072">
    <property type="protein sequence ID" value="OGF99124.1"/>
    <property type="molecule type" value="Genomic_DNA"/>
</dbReference>
<sequence>MLTTILLVIILLWVLGYVDFPGIVIKDITLFSFNGRVITLWEVLLFFAFVWAIGILPRPYQEIVLALFFLWILSIFGIIIIAGFSKLLVVAIIVGLVFAITRSF</sequence>
<feature type="transmembrane region" description="Helical" evidence="1">
    <location>
        <begin position="68"/>
        <end position="101"/>
    </location>
</feature>
<proteinExistence type="predicted"/>